<proteinExistence type="predicted"/>
<name>C3NN79_SACI1</name>
<dbReference type="Proteomes" id="UP000006818">
    <property type="component" value="Plasmid pYN01"/>
</dbReference>
<keyword evidence="1" id="KW-0614">Plasmid</keyword>
<dbReference type="RefSeq" id="WP_012718285.1">
    <property type="nucleotide sequence ID" value="NC_012624.1"/>
</dbReference>
<geneLocation type="plasmid" evidence="1 2">
    <name>pYN01</name>
</geneLocation>
<reference evidence="1 2" key="1">
    <citation type="journal article" date="2009" name="Proc. Natl. Acad. Sci. U.S.A.">
        <title>Biogeography of the Sulfolobus islandicus pan-genome.</title>
        <authorList>
            <person name="Reno M.L."/>
            <person name="Held N.L."/>
            <person name="Fields C.J."/>
            <person name="Burke P.V."/>
            <person name="Whitaker R.J."/>
        </authorList>
    </citation>
    <scope>NUCLEOTIDE SEQUENCE [LARGE SCALE GENOMIC DNA]</scope>
    <source>
        <strain evidence="2">Y.N.15.51 / Yellowstone #2</strain>
        <plasmid evidence="2">Plasmid pYN01</plasmid>
    </source>
</reference>
<dbReference type="EMBL" id="CP001405">
    <property type="protein sequence ID" value="ACP50072.1"/>
    <property type="molecule type" value="Genomic_DNA"/>
</dbReference>
<protein>
    <submittedName>
        <fullName evidence="1">Uncharacterized protein</fullName>
    </submittedName>
</protein>
<gene>
    <name evidence="1" type="ordered locus">YN1551_3197</name>
</gene>
<dbReference type="HOGENOM" id="CLU_2140315_0_0_2"/>
<evidence type="ECO:0000313" key="2">
    <source>
        <dbReference type="Proteomes" id="UP000006818"/>
    </source>
</evidence>
<dbReference type="KEGG" id="sin:YN1551_3197"/>
<dbReference type="GeneID" id="7803103"/>
<dbReference type="AlphaFoldDB" id="C3NN79"/>
<organism evidence="1 2">
    <name type="scientific">Saccharolobus islandicus (strain Y.N.15.51 / Yellowstone #2)</name>
    <name type="common">Sulfolobus islandicus</name>
    <dbReference type="NCBI Taxonomy" id="419942"/>
    <lineage>
        <taxon>Archaea</taxon>
        <taxon>Thermoproteota</taxon>
        <taxon>Thermoprotei</taxon>
        <taxon>Sulfolobales</taxon>
        <taxon>Sulfolobaceae</taxon>
        <taxon>Saccharolobus</taxon>
    </lineage>
</organism>
<accession>C3NN79</accession>
<sequence length="112" mass="13174">MIIKEELKVRVKYNVKINSQGEKVKYPYYIVTFPIEYSNILKERKILKNVTIVTNEEKIELSNVKIFSLEYYRKGEENIPYFSISIPKEIGEKLIGKKVLVIAEIELNSPVY</sequence>
<evidence type="ECO:0000313" key="1">
    <source>
        <dbReference type="EMBL" id="ACP50072.1"/>
    </source>
</evidence>